<feature type="coiled-coil region" evidence="1">
    <location>
        <begin position="8"/>
        <end position="35"/>
    </location>
</feature>
<accession>A0A2G3AFZ0</accession>
<dbReference type="EMBL" id="AYRZ02000001">
    <property type="protein sequence ID" value="PHT93155.1"/>
    <property type="molecule type" value="Genomic_DNA"/>
</dbReference>
<proteinExistence type="predicted"/>
<dbReference type="AlphaFoldDB" id="A0A2G3AFZ0"/>
<dbReference type="Gramene" id="PHT93155">
    <property type="protein sequence ID" value="PHT93155"/>
    <property type="gene ID" value="T459_01037"/>
</dbReference>
<keyword evidence="3" id="KW-1185">Reference proteome</keyword>
<gene>
    <name evidence="2" type="ORF">T459_01037</name>
</gene>
<sequence length="182" mass="20413">MVDPIWDIAILRDTVRALQRQVNGLQWELAALRARMLREIRRLKRVPLLPVDDWSVEYNNSESYIATDEAPIGIDVTMTHLLESSSGSAATGKELNVLDDDISLRNVNLVSENRQRPLHLETATQIESSVELSGIANLEWIVGPPVNKSDAIPFDATVKTMSPLDLTAEDKFLQRKVFLVLP</sequence>
<reference evidence="2 3" key="1">
    <citation type="journal article" date="2014" name="Nat. Genet.">
        <title>Genome sequence of the hot pepper provides insights into the evolution of pungency in Capsicum species.</title>
        <authorList>
            <person name="Kim S."/>
            <person name="Park M."/>
            <person name="Yeom S.I."/>
            <person name="Kim Y.M."/>
            <person name="Lee J.M."/>
            <person name="Lee H.A."/>
            <person name="Seo E."/>
            <person name="Choi J."/>
            <person name="Cheong K."/>
            <person name="Kim K.T."/>
            <person name="Jung K."/>
            <person name="Lee G.W."/>
            <person name="Oh S.K."/>
            <person name="Bae C."/>
            <person name="Kim S.B."/>
            <person name="Lee H.Y."/>
            <person name="Kim S.Y."/>
            <person name="Kim M.S."/>
            <person name="Kang B.C."/>
            <person name="Jo Y.D."/>
            <person name="Yang H.B."/>
            <person name="Jeong H.J."/>
            <person name="Kang W.H."/>
            <person name="Kwon J.K."/>
            <person name="Shin C."/>
            <person name="Lim J.Y."/>
            <person name="Park J.H."/>
            <person name="Huh J.H."/>
            <person name="Kim J.S."/>
            <person name="Kim B.D."/>
            <person name="Cohen O."/>
            <person name="Paran I."/>
            <person name="Suh M.C."/>
            <person name="Lee S.B."/>
            <person name="Kim Y.K."/>
            <person name="Shin Y."/>
            <person name="Noh S.J."/>
            <person name="Park J."/>
            <person name="Seo Y.S."/>
            <person name="Kwon S.Y."/>
            <person name="Kim H.A."/>
            <person name="Park J.M."/>
            <person name="Kim H.J."/>
            <person name="Choi S.B."/>
            <person name="Bosland P.W."/>
            <person name="Reeves G."/>
            <person name="Jo S.H."/>
            <person name="Lee B.W."/>
            <person name="Cho H.T."/>
            <person name="Choi H.S."/>
            <person name="Lee M.S."/>
            <person name="Yu Y."/>
            <person name="Do Choi Y."/>
            <person name="Park B.S."/>
            <person name="van Deynze A."/>
            <person name="Ashrafi H."/>
            <person name="Hill T."/>
            <person name="Kim W.T."/>
            <person name="Pai H.S."/>
            <person name="Ahn H.K."/>
            <person name="Yeam I."/>
            <person name="Giovannoni J.J."/>
            <person name="Rose J.K."/>
            <person name="Sorensen I."/>
            <person name="Lee S.J."/>
            <person name="Kim R.W."/>
            <person name="Choi I.Y."/>
            <person name="Choi B.S."/>
            <person name="Lim J.S."/>
            <person name="Lee Y.H."/>
            <person name="Choi D."/>
        </authorList>
    </citation>
    <scope>NUCLEOTIDE SEQUENCE [LARGE SCALE GENOMIC DNA]</scope>
    <source>
        <strain evidence="3">cv. CM334</strain>
    </source>
</reference>
<evidence type="ECO:0000313" key="2">
    <source>
        <dbReference type="EMBL" id="PHT93155.1"/>
    </source>
</evidence>
<comment type="caution">
    <text evidence="2">The sequence shown here is derived from an EMBL/GenBank/DDBJ whole genome shotgun (WGS) entry which is preliminary data.</text>
</comment>
<evidence type="ECO:0000256" key="1">
    <source>
        <dbReference type="SAM" id="Coils"/>
    </source>
</evidence>
<keyword evidence="1" id="KW-0175">Coiled coil</keyword>
<evidence type="ECO:0000313" key="3">
    <source>
        <dbReference type="Proteomes" id="UP000222542"/>
    </source>
</evidence>
<name>A0A2G3AFZ0_CAPAN</name>
<organism evidence="2 3">
    <name type="scientific">Capsicum annuum</name>
    <name type="common">Capsicum pepper</name>
    <dbReference type="NCBI Taxonomy" id="4072"/>
    <lineage>
        <taxon>Eukaryota</taxon>
        <taxon>Viridiplantae</taxon>
        <taxon>Streptophyta</taxon>
        <taxon>Embryophyta</taxon>
        <taxon>Tracheophyta</taxon>
        <taxon>Spermatophyta</taxon>
        <taxon>Magnoliopsida</taxon>
        <taxon>eudicotyledons</taxon>
        <taxon>Gunneridae</taxon>
        <taxon>Pentapetalae</taxon>
        <taxon>asterids</taxon>
        <taxon>lamiids</taxon>
        <taxon>Solanales</taxon>
        <taxon>Solanaceae</taxon>
        <taxon>Solanoideae</taxon>
        <taxon>Capsiceae</taxon>
        <taxon>Capsicum</taxon>
    </lineage>
</organism>
<dbReference type="Proteomes" id="UP000222542">
    <property type="component" value="Unassembled WGS sequence"/>
</dbReference>
<protein>
    <submittedName>
        <fullName evidence="2">Uncharacterized protein</fullName>
    </submittedName>
</protein>
<reference evidence="2 3" key="2">
    <citation type="journal article" date="2017" name="Genome Biol.">
        <title>New reference genome sequences of hot pepper reveal the massive evolution of plant disease-resistance genes by retroduplication.</title>
        <authorList>
            <person name="Kim S."/>
            <person name="Park J."/>
            <person name="Yeom S.I."/>
            <person name="Kim Y.M."/>
            <person name="Seo E."/>
            <person name="Kim K.T."/>
            <person name="Kim M.S."/>
            <person name="Lee J.M."/>
            <person name="Cheong K."/>
            <person name="Shin H.S."/>
            <person name="Kim S.B."/>
            <person name="Han K."/>
            <person name="Lee J."/>
            <person name="Park M."/>
            <person name="Lee H.A."/>
            <person name="Lee H.Y."/>
            <person name="Lee Y."/>
            <person name="Oh S."/>
            <person name="Lee J.H."/>
            <person name="Choi E."/>
            <person name="Choi E."/>
            <person name="Lee S.E."/>
            <person name="Jeon J."/>
            <person name="Kim H."/>
            <person name="Choi G."/>
            <person name="Song H."/>
            <person name="Lee J."/>
            <person name="Lee S.C."/>
            <person name="Kwon J.K."/>
            <person name="Lee H.Y."/>
            <person name="Koo N."/>
            <person name="Hong Y."/>
            <person name="Kim R.W."/>
            <person name="Kang W.H."/>
            <person name="Huh J.H."/>
            <person name="Kang B.C."/>
            <person name="Yang T.J."/>
            <person name="Lee Y.H."/>
            <person name="Bennetzen J.L."/>
            <person name="Choi D."/>
        </authorList>
    </citation>
    <scope>NUCLEOTIDE SEQUENCE [LARGE SCALE GENOMIC DNA]</scope>
    <source>
        <strain evidence="3">cv. CM334</strain>
    </source>
</reference>